<gene>
    <name evidence="1" type="ORF">DdX_07683</name>
</gene>
<sequence>MVFETEYTDRKLVICEDDEEVEVLVKLISNEGNGIPVEDVLTVSKHLSVEEFSEQINRTFGLNIEHQDLLIRKFHHKFNTCVTVKTDSSTFLEDAAIFEVSQLPKQEDLKRNIKLETNKQLADKLQETSQPSHSLPPIKQEFVSDGFCNSSVTQGGSIQNDVLIKPTNVNSEESRPVFSQIESNCVYKWDEMPSKGIRDVYDASRREFHAENVISPEVRRKPNVLFHSSGKRKSLGHADAKYFKCAVIARKLCDAIAARDLDTCCEIVPLETTFTDCKQLDPNIPIISLAHVRHCQCKSMKTAEGTNGALIAAADDIRF</sequence>
<dbReference type="EMBL" id="JAKKPZ010000011">
    <property type="protein sequence ID" value="KAI1715374.1"/>
    <property type="molecule type" value="Genomic_DNA"/>
</dbReference>
<dbReference type="AlphaFoldDB" id="A0AAD4R7R6"/>
<organism evidence="1 2">
    <name type="scientific">Ditylenchus destructor</name>
    <dbReference type="NCBI Taxonomy" id="166010"/>
    <lineage>
        <taxon>Eukaryota</taxon>
        <taxon>Metazoa</taxon>
        <taxon>Ecdysozoa</taxon>
        <taxon>Nematoda</taxon>
        <taxon>Chromadorea</taxon>
        <taxon>Rhabditida</taxon>
        <taxon>Tylenchina</taxon>
        <taxon>Tylenchomorpha</taxon>
        <taxon>Sphaerularioidea</taxon>
        <taxon>Anguinidae</taxon>
        <taxon>Anguininae</taxon>
        <taxon>Ditylenchus</taxon>
    </lineage>
</organism>
<dbReference type="Proteomes" id="UP001201812">
    <property type="component" value="Unassembled WGS sequence"/>
</dbReference>
<comment type="caution">
    <text evidence="1">The sequence shown here is derived from an EMBL/GenBank/DDBJ whole genome shotgun (WGS) entry which is preliminary data.</text>
</comment>
<name>A0AAD4R7R6_9BILA</name>
<evidence type="ECO:0000313" key="1">
    <source>
        <dbReference type="EMBL" id="KAI1715374.1"/>
    </source>
</evidence>
<proteinExistence type="predicted"/>
<evidence type="ECO:0000313" key="2">
    <source>
        <dbReference type="Proteomes" id="UP001201812"/>
    </source>
</evidence>
<accession>A0AAD4R7R6</accession>
<protein>
    <submittedName>
        <fullName evidence="1">Uncharacterized protein</fullName>
    </submittedName>
</protein>
<keyword evidence="2" id="KW-1185">Reference proteome</keyword>
<reference evidence="1" key="1">
    <citation type="submission" date="2022-01" db="EMBL/GenBank/DDBJ databases">
        <title>Genome Sequence Resource for Two Populations of Ditylenchus destructor, the Migratory Endoparasitic Phytonematode.</title>
        <authorList>
            <person name="Zhang H."/>
            <person name="Lin R."/>
            <person name="Xie B."/>
        </authorList>
    </citation>
    <scope>NUCLEOTIDE SEQUENCE</scope>
    <source>
        <strain evidence="1">BazhouSP</strain>
    </source>
</reference>